<keyword evidence="5 7" id="KW-1133">Transmembrane helix</keyword>
<proteinExistence type="inferred from homology"/>
<evidence type="ECO:0000313" key="9">
    <source>
        <dbReference type="Proteomes" id="UP000322976"/>
    </source>
</evidence>
<reference evidence="8 9" key="1">
    <citation type="submission" date="2019-08" db="EMBL/GenBank/DDBJ databases">
        <title>Calorimonas adulescens gen. nov., sp. nov., an anaerobic thermophilic bacterium from Sakhalin hot spring.</title>
        <authorList>
            <person name="Khomyakova M.A."/>
            <person name="Merkel A.Y."/>
            <person name="Novikov A."/>
            <person name="Bonch-Osmolovskaya E.A."/>
            <person name="Slobodkin A.I."/>
        </authorList>
    </citation>
    <scope>NUCLEOTIDE SEQUENCE [LARGE SCALE GENOMIC DNA]</scope>
    <source>
        <strain evidence="8 9">A05MB</strain>
    </source>
</reference>
<evidence type="ECO:0000256" key="7">
    <source>
        <dbReference type="SAM" id="Phobius"/>
    </source>
</evidence>
<feature type="transmembrane region" description="Helical" evidence="7">
    <location>
        <begin position="113"/>
        <end position="134"/>
    </location>
</feature>
<organism evidence="8 9">
    <name type="scientific">Calorimonas adulescens</name>
    <dbReference type="NCBI Taxonomy" id="2606906"/>
    <lineage>
        <taxon>Bacteria</taxon>
        <taxon>Bacillati</taxon>
        <taxon>Bacillota</taxon>
        <taxon>Clostridia</taxon>
        <taxon>Thermoanaerobacterales</taxon>
        <taxon>Thermoanaerobacteraceae</taxon>
        <taxon>Calorimonas</taxon>
    </lineage>
</organism>
<feature type="transmembrane region" description="Helical" evidence="7">
    <location>
        <begin position="7"/>
        <end position="28"/>
    </location>
</feature>
<dbReference type="RefSeq" id="WP_149544478.1">
    <property type="nucleotide sequence ID" value="NZ_VTPS01000003.1"/>
</dbReference>
<keyword evidence="6 7" id="KW-0472">Membrane</keyword>
<dbReference type="EMBL" id="VTPS01000003">
    <property type="protein sequence ID" value="TZE82919.1"/>
    <property type="molecule type" value="Genomic_DNA"/>
</dbReference>
<gene>
    <name evidence="8" type="ORF">FWJ32_02905</name>
</gene>
<protein>
    <submittedName>
        <fullName evidence="8">Chromate transporter</fullName>
    </submittedName>
</protein>
<comment type="similarity">
    <text evidence="2">Belongs to the chromate ion transporter (CHR) (TC 2.A.51) family.</text>
</comment>
<evidence type="ECO:0000256" key="1">
    <source>
        <dbReference type="ARBA" id="ARBA00004651"/>
    </source>
</evidence>
<dbReference type="GO" id="GO:0015109">
    <property type="term" value="F:chromate transmembrane transporter activity"/>
    <property type="evidence" value="ECO:0007669"/>
    <property type="project" value="InterPro"/>
</dbReference>
<evidence type="ECO:0000256" key="3">
    <source>
        <dbReference type="ARBA" id="ARBA00022475"/>
    </source>
</evidence>
<evidence type="ECO:0000256" key="4">
    <source>
        <dbReference type="ARBA" id="ARBA00022692"/>
    </source>
</evidence>
<dbReference type="AlphaFoldDB" id="A0A5D8QFE3"/>
<evidence type="ECO:0000313" key="8">
    <source>
        <dbReference type="EMBL" id="TZE82919.1"/>
    </source>
</evidence>
<feature type="transmembrane region" description="Helical" evidence="7">
    <location>
        <begin position="77"/>
        <end position="101"/>
    </location>
</feature>
<dbReference type="Pfam" id="PF02417">
    <property type="entry name" value="Chromate_transp"/>
    <property type="match status" value="1"/>
</dbReference>
<feature type="transmembrane region" description="Helical" evidence="7">
    <location>
        <begin position="140"/>
        <end position="172"/>
    </location>
</feature>
<comment type="caution">
    <text evidence="8">The sequence shown here is derived from an EMBL/GenBank/DDBJ whole genome shotgun (WGS) entry which is preliminary data.</text>
</comment>
<keyword evidence="3" id="KW-1003">Cell membrane</keyword>
<dbReference type="InterPro" id="IPR003370">
    <property type="entry name" value="Chromate_transpt"/>
</dbReference>
<keyword evidence="4 7" id="KW-0812">Transmembrane</keyword>
<dbReference type="InterPro" id="IPR052518">
    <property type="entry name" value="CHR_Transporter"/>
</dbReference>
<evidence type="ECO:0000256" key="5">
    <source>
        <dbReference type="ARBA" id="ARBA00022989"/>
    </source>
</evidence>
<comment type="subcellular location">
    <subcellularLocation>
        <location evidence="1">Cell membrane</location>
        <topology evidence="1">Multi-pass membrane protein</topology>
    </subcellularLocation>
</comment>
<accession>A0A5D8QFE3</accession>
<evidence type="ECO:0000256" key="2">
    <source>
        <dbReference type="ARBA" id="ARBA00005262"/>
    </source>
</evidence>
<dbReference type="PANTHER" id="PTHR43663:SF1">
    <property type="entry name" value="CHROMATE TRANSPORTER"/>
    <property type="match status" value="1"/>
</dbReference>
<dbReference type="GO" id="GO:0005886">
    <property type="term" value="C:plasma membrane"/>
    <property type="evidence" value="ECO:0007669"/>
    <property type="project" value="UniProtKB-SubCell"/>
</dbReference>
<sequence>MILLRLFYSFFKIGAFSFGGGYAVLAFIQKEIVNLNHWLLPSEFVDVVAISQITPGPIAINAATFVGYKVAGYPGSAVATLGVTLPSFLIIIVIARFFIRFQENHYVKAAFDFIRPATIGLIAAAAVTTAQASIVDIKSALIGIFIFILLYYMKLDTILAIALSAILGLLLYR</sequence>
<dbReference type="PANTHER" id="PTHR43663">
    <property type="entry name" value="CHROMATE TRANSPORT PROTEIN-RELATED"/>
    <property type="match status" value="1"/>
</dbReference>
<keyword evidence="9" id="KW-1185">Reference proteome</keyword>
<evidence type="ECO:0000256" key="6">
    <source>
        <dbReference type="ARBA" id="ARBA00023136"/>
    </source>
</evidence>
<name>A0A5D8QFE3_9THEO</name>
<dbReference type="Proteomes" id="UP000322976">
    <property type="component" value="Unassembled WGS sequence"/>
</dbReference>